<reference evidence="2" key="1">
    <citation type="submission" date="2021-05" db="EMBL/GenBank/DDBJ databases">
        <authorList>
            <person name="Alioto T."/>
            <person name="Alioto T."/>
            <person name="Gomez Garrido J."/>
        </authorList>
    </citation>
    <scope>NUCLEOTIDE SEQUENCE</scope>
</reference>
<dbReference type="EMBL" id="HBUF01059071">
    <property type="protein sequence ID" value="CAG6625131.1"/>
    <property type="molecule type" value="Transcribed_RNA"/>
</dbReference>
<dbReference type="EMBL" id="HBUF01343033">
    <property type="protein sequence ID" value="CAG6706177.1"/>
    <property type="molecule type" value="Transcribed_RNA"/>
</dbReference>
<dbReference type="EMBL" id="HBUF01343034">
    <property type="protein sequence ID" value="CAG6706187.1"/>
    <property type="molecule type" value="Transcribed_RNA"/>
</dbReference>
<feature type="transmembrane region" description="Helical" evidence="1">
    <location>
        <begin position="56"/>
        <end position="75"/>
    </location>
</feature>
<organism evidence="2">
    <name type="scientific">Cacopsylla melanoneura</name>
    <dbReference type="NCBI Taxonomy" id="428564"/>
    <lineage>
        <taxon>Eukaryota</taxon>
        <taxon>Metazoa</taxon>
        <taxon>Ecdysozoa</taxon>
        <taxon>Arthropoda</taxon>
        <taxon>Hexapoda</taxon>
        <taxon>Insecta</taxon>
        <taxon>Pterygota</taxon>
        <taxon>Neoptera</taxon>
        <taxon>Paraneoptera</taxon>
        <taxon>Hemiptera</taxon>
        <taxon>Sternorrhyncha</taxon>
        <taxon>Psylloidea</taxon>
        <taxon>Psyllidae</taxon>
        <taxon>Psyllinae</taxon>
        <taxon>Cacopsylla</taxon>
    </lineage>
</organism>
<dbReference type="EMBL" id="HBUF01059069">
    <property type="protein sequence ID" value="CAG6625119.1"/>
    <property type="molecule type" value="Transcribed_RNA"/>
</dbReference>
<feature type="transmembrane region" description="Helical" evidence="1">
    <location>
        <begin position="18"/>
        <end position="35"/>
    </location>
</feature>
<accession>A0A8D8Q4X9</accession>
<dbReference type="EMBL" id="HBUF01059075">
    <property type="protein sequence ID" value="CAG6625146.1"/>
    <property type="molecule type" value="Transcribed_RNA"/>
</dbReference>
<dbReference type="EMBL" id="HBUF01059077">
    <property type="protein sequence ID" value="CAG6625158.1"/>
    <property type="molecule type" value="Transcribed_RNA"/>
</dbReference>
<dbReference type="EMBL" id="HBUF01584986">
    <property type="protein sequence ID" value="CAG6771502.1"/>
    <property type="molecule type" value="Transcribed_RNA"/>
</dbReference>
<dbReference type="EMBL" id="HBUF01059074">
    <property type="protein sequence ID" value="CAG6625140.1"/>
    <property type="molecule type" value="Transcribed_RNA"/>
</dbReference>
<dbReference type="EMBL" id="HBUF01343031">
    <property type="protein sequence ID" value="CAG6706157.1"/>
    <property type="molecule type" value="Transcribed_RNA"/>
</dbReference>
<proteinExistence type="predicted"/>
<keyword evidence="1" id="KW-0472">Membrane</keyword>
<evidence type="ECO:0000256" key="1">
    <source>
        <dbReference type="SAM" id="Phobius"/>
    </source>
</evidence>
<dbReference type="AlphaFoldDB" id="A0A8D8Q4X9"/>
<dbReference type="EMBL" id="HBUF01343030">
    <property type="protein sequence ID" value="CAG6706147.1"/>
    <property type="molecule type" value="Transcribed_RNA"/>
</dbReference>
<dbReference type="EMBL" id="HBUF01059078">
    <property type="protein sequence ID" value="CAG6625164.1"/>
    <property type="molecule type" value="Transcribed_RNA"/>
</dbReference>
<name>A0A8D8Q4X9_9HEMI</name>
<protein>
    <submittedName>
        <fullName evidence="2">Uncharacterized protein</fullName>
    </submittedName>
</protein>
<dbReference type="EMBL" id="HBUF01343029">
    <property type="protein sequence ID" value="CAG6706137.1"/>
    <property type="molecule type" value="Transcribed_RNA"/>
</dbReference>
<sequence>MRCNVVKSHIGGTLGELSVLRMFFTFLTILLSGSFDVKYDNKRSNIGMYSFNSRNFLSWGDIVMVAAFESFFEFSSFAEELSLSFFPCSTVVLLTSILEFMND</sequence>
<dbReference type="EMBL" id="HBUF01059068">
    <property type="protein sequence ID" value="CAG6625113.1"/>
    <property type="molecule type" value="Transcribed_RNA"/>
</dbReference>
<evidence type="ECO:0000313" key="2">
    <source>
        <dbReference type="EMBL" id="CAG6625152.1"/>
    </source>
</evidence>
<keyword evidence="1" id="KW-0812">Transmembrane</keyword>
<keyword evidence="1" id="KW-1133">Transmembrane helix</keyword>
<dbReference type="EMBL" id="HBUF01059076">
    <property type="protein sequence ID" value="CAG6625152.1"/>
    <property type="molecule type" value="Transcribed_RNA"/>
</dbReference>
<dbReference type="EMBL" id="HBUF01343032">
    <property type="protein sequence ID" value="CAG6706167.1"/>
    <property type="molecule type" value="Transcribed_RNA"/>
</dbReference>
<dbReference type="EMBL" id="HBUF01059070">
    <property type="protein sequence ID" value="CAG6625125.1"/>
    <property type="molecule type" value="Transcribed_RNA"/>
</dbReference>